<comment type="caution">
    <text evidence="2">The sequence shown here is derived from an EMBL/GenBank/DDBJ whole genome shotgun (WGS) entry which is preliminary data.</text>
</comment>
<accession>A0AAD6WSR4</accession>
<name>A0AAD6WSR4_9AGAR</name>
<dbReference type="GO" id="GO:0007166">
    <property type="term" value="P:cell surface receptor signaling pathway"/>
    <property type="evidence" value="ECO:0007669"/>
    <property type="project" value="InterPro"/>
</dbReference>
<sequence>MIPRILRRTRSIITSDDAVAATTVTLKAIQASTDAFPPLKSVVSAVLVVLELSEKAKSNKKGCEHIAKRSAQLVQDIWGQTKDFDVALPAEVKESIVQIKKLVKEIKKFFKELKREKVWKRLARQDRNKSQIEEYGRLLDEAMLHFSINLELSMHHLHLESAAADQERHTAVLAVSRMSESERVLLTQIRDLHHHQRTLFDTAVDNSSKRPATSPPRTRTPCLPAPAFAALGSTTAAAPLPALAPVPVDRSPPVWCFSAPCRGARRPRRSSSSPGASSTTSSGSVRYNSRKGADDSAIILFESDEVAKWFVGTWNNSHV</sequence>
<evidence type="ECO:0000313" key="3">
    <source>
        <dbReference type="Proteomes" id="UP001218188"/>
    </source>
</evidence>
<gene>
    <name evidence="2" type="ORF">C8F04DRAFT_1238976</name>
</gene>
<dbReference type="AlphaFoldDB" id="A0AAD6WSR4"/>
<reference evidence="2" key="1">
    <citation type="submission" date="2023-03" db="EMBL/GenBank/DDBJ databases">
        <title>Massive genome expansion in bonnet fungi (Mycena s.s.) driven by repeated elements and novel gene families across ecological guilds.</title>
        <authorList>
            <consortium name="Lawrence Berkeley National Laboratory"/>
            <person name="Harder C.B."/>
            <person name="Miyauchi S."/>
            <person name="Viragh M."/>
            <person name="Kuo A."/>
            <person name="Thoen E."/>
            <person name="Andreopoulos B."/>
            <person name="Lu D."/>
            <person name="Skrede I."/>
            <person name="Drula E."/>
            <person name="Henrissat B."/>
            <person name="Morin E."/>
            <person name="Kohler A."/>
            <person name="Barry K."/>
            <person name="LaButti K."/>
            <person name="Morin E."/>
            <person name="Salamov A."/>
            <person name="Lipzen A."/>
            <person name="Mereny Z."/>
            <person name="Hegedus B."/>
            <person name="Baldrian P."/>
            <person name="Stursova M."/>
            <person name="Weitz H."/>
            <person name="Taylor A."/>
            <person name="Grigoriev I.V."/>
            <person name="Nagy L.G."/>
            <person name="Martin F."/>
            <person name="Kauserud H."/>
        </authorList>
    </citation>
    <scope>NUCLEOTIDE SEQUENCE</scope>
    <source>
        <strain evidence="2">CBHHK200</strain>
    </source>
</reference>
<dbReference type="InterPro" id="IPR036537">
    <property type="entry name" value="Adaptor_Cbl_N_dom_sf"/>
</dbReference>
<dbReference type="Gene3D" id="1.20.930.20">
    <property type="entry name" value="Adaptor protein Cbl, N-terminal domain"/>
    <property type="match status" value="1"/>
</dbReference>
<dbReference type="EMBL" id="JARJCM010000149">
    <property type="protein sequence ID" value="KAJ7025748.1"/>
    <property type="molecule type" value="Genomic_DNA"/>
</dbReference>
<protein>
    <submittedName>
        <fullName evidence="2">Uncharacterized protein</fullName>
    </submittedName>
</protein>
<keyword evidence="3" id="KW-1185">Reference proteome</keyword>
<organism evidence="2 3">
    <name type="scientific">Mycena alexandri</name>
    <dbReference type="NCBI Taxonomy" id="1745969"/>
    <lineage>
        <taxon>Eukaryota</taxon>
        <taxon>Fungi</taxon>
        <taxon>Dikarya</taxon>
        <taxon>Basidiomycota</taxon>
        <taxon>Agaricomycotina</taxon>
        <taxon>Agaricomycetes</taxon>
        <taxon>Agaricomycetidae</taxon>
        <taxon>Agaricales</taxon>
        <taxon>Marasmiineae</taxon>
        <taxon>Mycenaceae</taxon>
        <taxon>Mycena</taxon>
    </lineage>
</organism>
<dbReference type="Proteomes" id="UP001218188">
    <property type="component" value="Unassembled WGS sequence"/>
</dbReference>
<feature type="region of interest" description="Disordered" evidence="1">
    <location>
        <begin position="263"/>
        <end position="288"/>
    </location>
</feature>
<feature type="compositionally biased region" description="Low complexity" evidence="1">
    <location>
        <begin position="270"/>
        <end position="284"/>
    </location>
</feature>
<dbReference type="CDD" id="cd21037">
    <property type="entry name" value="MLKL_NTD"/>
    <property type="match status" value="1"/>
</dbReference>
<feature type="compositionally biased region" description="Low complexity" evidence="1">
    <location>
        <begin position="209"/>
        <end position="225"/>
    </location>
</feature>
<evidence type="ECO:0000256" key="1">
    <source>
        <dbReference type="SAM" id="MobiDB-lite"/>
    </source>
</evidence>
<evidence type="ECO:0000313" key="2">
    <source>
        <dbReference type="EMBL" id="KAJ7025748.1"/>
    </source>
</evidence>
<proteinExistence type="predicted"/>
<dbReference type="InterPro" id="IPR059179">
    <property type="entry name" value="MLKL-like_MCAfunc"/>
</dbReference>
<feature type="region of interest" description="Disordered" evidence="1">
    <location>
        <begin position="200"/>
        <end position="225"/>
    </location>
</feature>